<protein>
    <submittedName>
        <fullName evidence="3">Helix-turn-helix transcriptional regulator</fullName>
    </submittedName>
</protein>
<accession>A0ABU2JYB0</accession>
<comment type="caution">
    <text evidence="3">The sequence shown here is derived from an EMBL/GenBank/DDBJ whole genome shotgun (WGS) entry which is preliminary data.</text>
</comment>
<dbReference type="InterPro" id="IPR001387">
    <property type="entry name" value="Cro/C1-type_HTH"/>
</dbReference>
<keyword evidence="4" id="KW-1185">Reference proteome</keyword>
<dbReference type="Gene3D" id="1.10.260.40">
    <property type="entry name" value="lambda repressor-like DNA-binding domains"/>
    <property type="match status" value="1"/>
</dbReference>
<dbReference type="Proteomes" id="UP001183410">
    <property type="component" value="Unassembled WGS sequence"/>
</dbReference>
<dbReference type="EMBL" id="JAVREO010000021">
    <property type="protein sequence ID" value="MDT0269980.1"/>
    <property type="molecule type" value="Genomic_DNA"/>
</dbReference>
<dbReference type="SMART" id="SM00530">
    <property type="entry name" value="HTH_XRE"/>
    <property type="match status" value="1"/>
</dbReference>
<evidence type="ECO:0000259" key="2">
    <source>
        <dbReference type="PROSITE" id="PS50943"/>
    </source>
</evidence>
<dbReference type="Pfam" id="PF01381">
    <property type="entry name" value="HTH_3"/>
    <property type="match status" value="1"/>
</dbReference>
<proteinExistence type="predicted"/>
<dbReference type="CDD" id="cd00093">
    <property type="entry name" value="HTH_XRE"/>
    <property type="match status" value="1"/>
</dbReference>
<reference evidence="4" key="1">
    <citation type="submission" date="2023-07" db="EMBL/GenBank/DDBJ databases">
        <title>30 novel species of actinomycetes from the DSMZ collection.</title>
        <authorList>
            <person name="Nouioui I."/>
        </authorList>
    </citation>
    <scope>NUCLEOTIDE SEQUENCE [LARGE SCALE GENOMIC DNA]</scope>
    <source>
        <strain evidence="4">DSM 44915</strain>
    </source>
</reference>
<feature type="region of interest" description="Disordered" evidence="1">
    <location>
        <begin position="62"/>
        <end position="89"/>
    </location>
</feature>
<evidence type="ECO:0000313" key="3">
    <source>
        <dbReference type="EMBL" id="MDT0269980.1"/>
    </source>
</evidence>
<dbReference type="SUPFAM" id="SSF47413">
    <property type="entry name" value="lambda repressor-like DNA-binding domains"/>
    <property type="match status" value="1"/>
</dbReference>
<dbReference type="PROSITE" id="PS50943">
    <property type="entry name" value="HTH_CROC1"/>
    <property type="match status" value="1"/>
</dbReference>
<sequence>MTPNGTAIRAIRAVRRMSLRELARLTRLDRGHLSRLERGLTGASEASLHRIATVLQVPFDDLVRGDDEPATDQPPAREVPAPGTPEGELFHYTPEEAARWLPWSAAWLRRRARLREVPHNRGGGLITFTGRDIGEISAMTAIRPEHAEPPDRSPE</sequence>
<name>A0ABU2JYB0_9ACTN</name>
<evidence type="ECO:0000256" key="1">
    <source>
        <dbReference type="SAM" id="MobiDB-lite"/>
    </source>
</evidence>
<gene>
    <name evidence="3" type="ORF">RM844_27235</name>
</gene>
<feature type="domain" description="HTH cro/C1-type" evidence="2">
    <location>
        <begin position="8"/>
        <end position="62"/>
    </location>
</feature>
<dbReference type="RefSeq" id="WP_311670056.1">
    <property type="nucleotide sequence ID" value="NZ_JAVREO010000021.1"/>
</dbReference>
<organism evidence="3 4">
    <name type="scientific">Streptomyces chisholmiae</name>
    <dbReference type="NCBI Taxonomy" id="3075540"/>
    <lineage>
        <taxon>Bacteria</taxon>
        <taxon>Bacillati</taxon>
        <taxon>Actinomycetota</taxon>
        <taxon>Actinomycetes</taxon>
        <taxon>Kitasatosporales</taxon>
        <taxon>Streptomycetaceae</taxon>
        <taxon>Streptomyces</taxon>
    </lineage>
</organism>
<evidence type="ECO:0000313" key="4">
    <source>
        <dbReference type="Proteomes" id="UP001183410"/>
    </source>
</evidence>
<dbReference type="InterPro" id="IPR010982">
    <property type="entry name" value="Lambda_DNA-bd_dom_sf"/>
</dbReference>